<dbReference type="AlphaFoldDB" id="A0AAN5AJN5"/>
<name>A0AAN5AJN5_9BACT</name>
<organism evidence="1 2">
    <name type="scientific">Persicobacter diffluens</name>
    <dbReference type="NCBI Taxonomy" id="981"/>
    <lineage>
        <taxon>Bacteria</taxon>
        <taxon>Pseudomonadati</taxon>
        <taxon>Bacteroidota</taxon>
        <taxon>Cytophagia</taxon>
        <taxon>Cytophagales</taxon>
        <taxon>Persicobacteraceae</taxon>
        <taxon>Persicobacter</taxon>
    </lineage>
</organism>
<dbReference type="EMBL" id="BQKE01000001">
    <property type="protein sequence ID" value="GJM61047.1"/>
    <property type="molecule type" value="Genomic_DNA"/>
</dbReference>
<reference evidence="1 2" key="1">
    <citation type="submission" date="2021-12" db="EMBL/GenBank/DDBJ databases">
        <title>Genome sequencing of bacteria with rrn-lacking chromosome and rrn-plasmid.</title>
        <authorList>
            <person name="Anda M."/>
            <person name="Iwasaki W."/>
        </authorList>
    </citation>
    <scope>NUCLEOTIDE SEQUENCE [LARGE SCALE GENOMIC DNA]</scope>
    <source>
        <strain evidence="1 2">NBRC 15940</strain>
    </source>
</reference>
<accession>A0AAN5AJN5</accession>
<protein>
    <submittedName>
        <fullName evidence="1">Uncharacterized protein</fullName>
    </submittedName>
</protein>
<evidence type="ECO:0000313" key="1">
    <source>
        <dbReference type="EMBL" id="GJM61047.1"/>
    </source>
</evidence>
<comment type="caution">
    <text evidence="1">The sequence shown here is derived from an EMBL/GenBank/DDBJ whole genome shotgun (WGS) entry which is preliminary data.</text>
</comment>
<gene>
    <name evidence="1" type="ORF">PEDI_15990</name>
</gene>
<proteinExistence type="predicted"/>
<keyword evidence="2" id="KW-1185">Reference proteome</keyword>
<evidence type="ECO:0000313" key="2">
    <source>
        <dbReference type="Proteomes" id="UP001310022"/>
    </source>
</evidence>
<dbReference type="Proteomes" id="UP001310022">
    <property type="component" value="Unassembled WGS sequence"/>
</dbReference>
<sequence>MDFEEREKIVGWGGLTQIRTKKASPDISEEAGYTTRIISALLIYKPFK</sequence>